<keyword evidence="1" id="KW-0472">Membrane</keyword>
<organism evidence="2 3">
    <name type="scientific">Viridothelium virens</name>
    <name type="common">Speckled blister lichen</name>
    <name type="synonym">Trypethelium virens</name>
    <dbReference type="NCBI Taxonomy" id="1048519"/>
    <lineage>
        <taxon>Eukaryota</taxon>
        <taxon>Fungi</taxon>
        <taxon>Dikarya</taxon>
        <taxon>Ascomycota</taxon>
        <taxon>Pezizomycotina</taxon>
        <taxon>Dothideomycetes</taxon>
        <taxon>Dothideomycetes incertae sedis</taxon>
        <taxon>Trypetheliales</taxon>
        <taxon>Trypetheliaceae</taxon>
        <taxon>Viridothelium</taxon>
    </lineage>
</organism>
<accession>A0A6A6HMG6</accession>
<keyword evidence="1" id="KW-0812">Transmembrane</keyword>
<evidence type="ECO:0000313" key="3">
    <source>
        <dbReference type="Proteomes" id="UP000800092"/>
    </source>
</evidence>
<sequence>MQGRHRGISSPVRTPYVPCMPPPPTSLLCSLLLFTHYISLLASIHWHSARFALLLIAHCSLLITHYSLLLILIICLTSSTW</sequence>
<evidence type="ECO:0000256" key="1">
    <source>
        <dbReference type="SAM" id="Phobius"/>
    </source>
</evidence>
<dbReference type="Proteomes" id="UP000800092">
    <property type="component" value="Unassembled WGS sequence"/>
</dbReference>
<reference evidence="2" key="1">
    <citation type="journal article" date="2020" name="Stud. Mycol.">
        <title>101 Dothideomycetes genomes: a test case for predicting lifestyles and emergence of pathogens.</title>
        <authorList>
            <person name="Haridas S."/>
            <person name="Albert R."/>
            <person name="Binder M."/>
            <person name="Bloem J."/>
            <person name="Labutti K."/>
            <person name="Salamov A."/>
            <person name="Andreopoulos B."/>
            <person name="Baker S."/>
            <person name="Barry K."/>
            <person name="Bills G."/>
            <person name="Bluhm B."/>
            <person name="Cannon C."/>
            <person name="Castanera R."/>
            <person name="Culley D."/>
            <person name="Daum C."/>
            <person name="Ezra D."/>
            <person name="Gonzalez J."/>
            <person name="Henrissat B."/>
            <person name="Kuo A."/>
            <person name="Liang C."/>
            <person name="Lipzen A."/>
            <person name="Lutzoni F."/>
            <person name="Magnuson J."/>
            <person name="Mondo S."/>
            <person name="Nolan M."/>
            <person name="Ohm R."/>
            <person name="Pangilinan J."/>
            <person name="Park H.-J."/>
            <person name="Ramirez L."/>
            <person name="Alfaro M."/>
            <person name="Sun H."/>
            <person name="Tritt A."/>
            <person name="Yoshinaga Y."/>
            <person name="Zwiers L.-H."/>
            <person name="Turgeon B."/>
            <person name="Goodwin S."/>
            <person name="Spatafora J."/>
            <person name="Crous P."/>
            <person name="Grigoriev I."/>
        </authorList>
    </citation>
    <scope>NUCLEOTIDE SEQUENCE</scope>
    <source>
        <strain evidence="2">Tuck. ex Michener</strain>
    </source>
</reference>
<name>A0A6A6HMG6_VIRVR</name>
<keyword evidence="1" id="KW-1133">Transmembrane helix</keyword>
<protein>
    <submittedName>
        <fullName evidence="2">Uncharacterized protein</fullName>
    </submittedName>
</protein>
<feature type="transmembrane region" description="Helical" evidence="1">
    <location>
        <begin position="25"/>
        <end position="44"/>
    </location>
</feature>
<evidence type="ECO:0000313" key="2">
    <source>
        <dbReference type="EMBL" id="KAF2238640.1"/>
    </source>
</evidence>
<keyword evidence="3" id="KW-1185">Reference proteome</keyword>
<feature type="transmembrane region" description="Helical" evidence="1">
    <location>
        <begin position="51"/>
        <end position="74"/>
    </location>
</feature>
<dbReference type="EMBL" id="ML991775">
    <property type="protein sequence ID" value="KAF2238640.1"/>
    <property type="molecule type" value="Genomic_DNA"/>
</dbReference>
<proteinExistence type="predicted"/>
<gene>
    <name evidence="2" type="ORF">EV356DRAFT_267447</name>
</gene>
<dbReference type="AlphaFoldDB" id="A0A6A6HMG6"/>